<dbReference type="GO" id="GO:0016020">
    <property type="term" value="C:membrane"/>
    <property type="evidence" value="ECO:0007669"/>
    <property type="project" value="UniProtKB-SubCell"/>
</dbReference>
<dbReference type="STRING" id="4829.A0A163KB87"/>
<feature type="transmembrane region" description="Helical" evidence="5">
    <location>
        <begin position="6"/>
        <end position="29"/>
    </location>
</feature>
<dbReference type="AlphaFoldDB" id="A0A163KB87"/>
<feature type="transmembrane region" description="Helical" evidence="5">
    <location>
        <begin position="357"/>
        <end position="374"/>
    </location>
</feature>
<evidence type="ECO:0008006" key="10">
    <source>
        <dbReference type="Google" id="ProtNLM"/>
    </source>
</evidence>
<sequence>MAFVDVFFFLTSQLILVTIGSQVVSRLLLKDYKPPGLLQFTNPLYHPHLIFSLTLGASSSLFLLVFGEIINVFSKGARWQYWQFNLILLLVLVIIVIPWYQVYTFLYHTKRWRRKTAIYATTVIWAVYLYLFNKTTLLSNATPGELHTAKYSWLELGIFRVSVLGITLTSILSGFGVVNSPFMTWTVYTQHVSESEYTVAQQAYDNTISTIQEKRSTLDRLRQVELQGSTSHEKPSSFVNQLLSSIVGDSNQKESKLLEVEIQQLEHLSVNMKSDLDELGRGRLRSRLSRTWRGKLQNGIDLLFSVYCVYRLATTTFNVVTQRNGTGDPITNTLSLIIGRFGITTLPMDTKFWSQQLSFWFAGMIVFGSVRGALKLLTKVSLPPDYRYLISSTLEHTEFTFFQRWSDIILVLSSLITAAILYVLHQTNDAKSLATDYADMQLSSIESGGRRRLD</sequence>
<gene>
    <name evidence="8" type="primary">ABSGL_15172.1 scaffold 15182</name>
</gene>
<keyword evidence="2 5" id="KW-0812">Transmembrane</keyword>
<feature type="domain" description="Golgi pH regulator conserved" evidence="7">
    <location>
        <begin position="158"/>
        <end position="217"/>
    </location>
</feature>
<evidence type="ECO:0000256" key="5">
    <source>
        <dbReference type="SAM" id="Phobius"/>
    </source>
</evidence>
<dbReference type="OMA" id="FSVYCVY"/>
<evidence type="ECO:0000256" key="1">
    <source>
        <dbReference type="ARBA" id="ARBA00004141"/>
    </source>
</evidence>
<proteinExistence type="predicted"/>
<evidence type="ECO:0000313" key="9">
    <source>
        <dbReference type="Proteomes" id="UP000078561"/>
    </source>
</evidence>
<keyword evidence="3 5" id="KW-1133">Transmembrane helix</keyword>
<feature type="transmembrane region" description="Helical" evidence="5">
    <location>
        <begin position="49"/>
        <end position="70"/>
    </location>
</feature>
<accession>A0A163KB87</accession>
<comment type="subcellular location">
    <subcellularLocation>
        <location evidence="1">Membrane</location>
        <topology evidence="1">Multi-pass membrane protein</topology>
    </subcellularLocation>
</comment>
<feature type="transmembrane region" description="Helical" evidence="5">
    <location>
        <begin position="153"/>
        <end position="178"/>
    </location>
</feature>
<evidence type="ECO:0000256" key="4">
    <source>
        <dbReference type="ARBA" id="ARBA00023136"/>
    </source>
</evidence>
<evidence type="ECO:0000256" key="3">
    <source>
        <dbReference type="ARBA" id="ARBA00022989"/>
    </source>
</evidence>
<dbReference type="EMBL" id="LT555011">
    <property type="protein sequence ID" value="SAM09496.1"/>
    <property type="molecule type" value="Genomic_DNA"/>
</dbReference>
<feature type="domain" description="Abscisic acid G-protein coupled receptor-like" evidence="6">
    <location>
        <begin position="289"/>
        <end position="380"/>
    </location>
</feature>
<feature type="transmembrane region" description="Helical" evidence="5">
    <location>
        <begin position="405"/>
        <end position="424"/>
    </location>
</feature>
<keyword evidence="9" id="KW-1185">Reference proteome</keyword>
<evidence type="ECO:0000313" key="8">
    <source>
        <dbReference type="EMBL" id="SAM09496.1"/>
    </source>
</evidence>
<dbReference type="InterPro" id="IPR025969">
    <property type="entry name" value="ABA_GPCR_dom"/>
</dbReference>
<dbReference type="PANTHER" id="PTHR15948:SF0">
    <property type="entry name" value="GOLGI PH REGULATOR A-RELATED"/>
    <property type="match status" value="1"/>
</dbReference>
<evidence type="ECO:0000259" key="6">
    <source>
        <dbReference type="Pfam" id="PF12430"/>
    </source>
</evidence>
<protein>
    <recommendedName>
        <fullName evidence="10">Golgi pH regulator</fullName>
    </recommendedName>
</protein>
<dbReference type="Pfam" id="PF12430">
    <property type="entry name" value="ABA_GPCR"/>
    <property type="match status" value="1"/>
</dbReference>
<evidence type="ECO:0000256" key="2">
    <source>
        <dbReference type="ARBA" id="ARBA00022692"/>
    </source>
</evidence>
<dbReference type="Pfam" id="PF12537">
    <property type="entry name" value="GPHR_N"/>
    <property type="match status" value="1"/>
</dbReference>
<keyword evidence="4 5" id="KW-0472">Membrane</keyword>
<reference evidence="8" key="1">
    <citation type="submission" date="2016-04" db="EMBL/GenBank/DDBJ databases">
        <authorList>
            <person name="Evans L.H."/>
            <person name="Alamgir A."/>
            <person name="Owens N."/>
            <person name="Weber N.D."/>
            <person name="Virtaneva K."/>
            <person name="Barbian K."/>
            <person name="Babar A."/>
            <person name="Rosenke K."/>
        </authorList>
    </citation>
    <scope>NUCLEOTIDE SEQUENCE [LARGE SCALE GENOMIC DNA]</scope>
    <source>
        <strain evidence="8">CBS 101.48</strain>
    </source>
</reference>
<dbReference type="InParanoid" id="A0A163KB87"/>
<feature type="transmembrane region" description="Helical" evidence="5">
    <location>
        <begin position="82"/>
        <end position="104"/>
    </location>
</feature>
<name>A0A163KB87_ABSGL</name>
<organism evidence="8">
    <name type="scientific">Absidia glauca</name>
    <name type="common">Pin mould</name>
    <dbReference type="NCBI Taxonomy" id="4829"/>
    <lineage>
        <taxon>Eukaryota</taxon>
        <taxon>Fungi</taxon>
        <taxon>Fungi incertae sedis</taxon>
        <taxon>Mucoromycota</taxon>
        <taxon>Mucoromycotina</taxon>
        <taxon>Mucoromycetes</taxon>
        <taxon>Mucorales</taxon>
        <taxon>Cunninghamellaceae</taxon>
        <taxon>Absidia</taxon>
    </lineage>
</organism>
<dbReference type="PANTHER" id="PTHR15948">
    <property type="entry name" value="G-PROTEIN COUPLED RECEPTOR 89-RELATED"/>
    <property type="match status" value="1"/>
</dbReference>
<feature type="transmembrane region" description="Helical" evidence="5">
    <location>
        <begin position="116"/>
        <end position="133"/>
    </location>
</feature>
<dbReference type="InterPro" id="IPR022535">
    <property type="entry name" value="Golgi_pH-regulator_cons_dom"/>
</dbReference>
<dbReference type="Proteomes" id="UP000078561">
    <property type="component" value="Unassembled WGS sequence"/>
</dbReference>
<evidence type="ECO:0000259" key="7">
    <source>
        <dbReference type="Pfam" id="PF12537"/>
    </source>
</evidence>
<dbReference type="InterPro" id="IPR015672">
    <property type="entry name" value="GPHR/GTG"/>
</dbReference>
<dbReference type="OrthoDB" id="264392at2759"/>